<dbReference type="Pfam" id="PF06925">
    <property type="entry name" value="MGDG_synth"/>
    <property type="match status" value="1"/>
</dbReference>
<reference evidence="8 9" key="1">
    <citation type="submission" date="2019-04" db="EMBL/GenBank/DDBJ databases">
        <title>Microbes associate with the intestines of laboratory mice.</title>
        <authorList>
            <person name="Navarre W."/>
            <person name="Wong E."/>
            <person name="Huang K.C."/>
            <person name="Tropini C."/>
            <person name="Ng K."/>
            <person name="Yu B."/>
        </authorList>
    </citation>
    <scope>NUCLEOTIDE SEQUENCE [LARGE SCALE GENOMIC DNA]</scope>
    <source>
        <strain evidence="8 9">NM48_B13</strain>
    </source>
</reference>
<dbReference type="PANTHER" id="PTHR43025:SF3">
    <property type="entry name" value="MONOGALACTOSYLDIACYLGLYCEROL SYNTHASE 1, CHLOROPLASTIC"/>
    <property type="match status" value="1"/>
</dbReference>
<dbReference type="InterPro" id="IPR007235">
    <property type="entry name" value="Glyco_trans_28_C"/>
</dbReference>
<dbReference type="Gene3D" id="3.40.50.2000">
    <property type="entry name" value="Glycogen Phosphorylase B"/>
    <property type="match status" value="1"/>
</dbReference>
<dbReference type="GO" id="GO:0009247">
    <property type="term" value="P:glycolipid biosynthetic process"/>
    <property type="evidence" value="ECO:0007669"/>
    <property type="project" value="InterPro"/>
</dbReference>
<dbReference type="EMBL" id="SSTM01000001">
    <property type="protein sequence ID" value="TJW12387.1"/>
    <property type="molecule type" value="Genomic_DNA"/>
</dbReference>
<organism evidence="8 9">
    <name type="scientific">Parvibacter caecicola</name>
    <dbReference type="NCBI Taxonomy" id="747645"/>
    <lineage>
        <taxon>Bacteria</taxon>
        <taxon>Bacillati</taxon>
        <taxon>Actinomycetota</taxon>
        <taxon>Coriobacteriia</taxon>
        <taxon>Coriobacteriales</taxon>
        <taxon>Coriobacteriaceae</taxon>
        <taxon>Parvibacter</taxon>
    </lineage>
</organism>
<comment type="similarity">
    <text evidence="2">Belongs to the glycosyltransferase 28 family.</text>
</comment>
<evidence type="ECO:0000313" key="9">
    <source>
        <dbReference type="Proteomes" id="UP000309454"/>
    </source>
</evidence>
<protein>
    <submittedName>
        <fullName evidence="8">UDP-N-acetylglucosamine--LPS N-acetylglucosamine transferase</fullName>
    </submittedName>
</protein>
<feature type="compositionally biased region" description="Polar residues" evidence="5">
    <location>
        <begin position="1"/>
        <end position="11"/>
    </location>
</feature>
<feature type="domain" description="Diacylglycerol glucosyltransferase N-terminal" evidence="7">
    <location>
        <begin position="162"/>
        <end position="247"/>
    </location>
</feature>
<keyword evidence="4 8" id="KW-0808">Transferase</keyword>
<comment type="subcellular location">
    <subcellularLocation>
        <location evidence="1">Membrane</location>
    </subcellularLocation>
</comment>
<keyword evidence="3" id="KW-0328">Glycosyltransferase</keyword>
<dbReference type="AlphaFoldDB" id="A0A4V5KK19"/>
<evidence type="ECO:0000259" key="6">
    <source>
        <dbReference type="Pfam" id="PF04101"/>
    </source>
</evidence>
<keyword evidence="9" id="KW-1185">Reference proteome</keyword>
<evidence type="ECO:0000313" key="8">
    <source>
        <dbReference type="EMBL" id="TJW12387.1"/>
    </source>
</evidence>
<dbReference type="Pfam" id="PF04101">
    <property type="entry name" value="Glyco_tran_28_C"/>
    <property type="match status" value="1"/>
</dbReference>
<dbReference type="InterPro" id="IPR009695">
    <property type="entry name" value="Diacylglyc_glucosyltr_N"/>
</dbReference>
<sequence length="473" mass="51877">MEEIAQNTSSPAPEPSGHQAACEDPLVLEARPVAAGEEGGTDALSAPSVALEAPVEPGKTILVVHASVGSGHRSAANAIAEALGALREEPGFFERYPHIPRDFKVEVLDILEFGRVVFDGDKTASLFIGATRPFYDLTWRYVLTGRLLWGGGTIWGRVNFPKFTQYVARVKPLAVVATHITAANTVVSARMLTGQKFPLVSVPTDYETEGLWPHLYSDVFCVANEAMAETLRARKVEERRIAITGLPTRPTFGAAHDREKTREEFGLPQDRRVVLALAGARLPKPYQHFRASMDELIPHLHSLEGFHFVIITGDSPDYTRHVEDLAEEYSIDNLTVLGYVDKMPELMAACDLVICKSGGLITTECLNAHVPMILLGRAYGQEKANLRMLTGVGAAFSATTARELFDTLRSIQDNPGSIQAALINASLLRHPDAAKDIARRTLQLADPAVELPTRTGVRHFLHFYWGHKPAHVR</sequence>
<dbReference type="RefSeq" id="WP_136845285.1">
    <property type="nucleotide sequence ID" value="NZ_CANPEU010000012.1"/>
</dbReference>
<feature type="region of interest" description="Disordered" evidence="5">
    <location>
        <begin position="1"/>
        <end position="20"/>
    </location>
</feature>
<evidence type="ECO:0000256" key="5">
    <source>
        <dbReference type="SAM" id="MobiDB-lite"/>
    </source>
</evidence>
<evidence type="ECO:0000259" key="7">
    <source>
        <dbReference type="Pfam" id="PF06925"/>
    </source>
</evidence>
<gene>
    <name evidence="8" type="ORF">E5982_01970</name>
</gene>
<dbReference type="GO" id="GO:0016758">
    <property type="term" value="F:hexosyltransferase activity"/>
    <property type="evidence" value="ECO:0007669"/>
    <property type="project" value="InterPro"/>
</dbReference>
<dbReference type="OrthoDB" id="9810950at2"/>
<accession>A0A4V5KK19</accession>
<dbReference type="GO" id="GO:0016020">
    <property type="term" value="C:membrane"/>
    <property type="evidence" value="ECO:0007669"/>
    <property type="project" value="UniProtKB-SubCell"/>
</dbReference>
<dbReference type="PANTHER" id="PTHR43025">
    <property type="entry name" value="MONOGALACTOSYLDIACYLGLYCEROL SYNTHASE"/>
    <property type="match status" value="1"/>
</dbReference>
<evidence type="ECO:0000256" key="1">
    <source>
        <dbReference type="ARBA" id="ARBA00004370"/>
    </source>
</evidence>
<comment type="caution">
    <text evidence="8">The sequence shown here is derived from an EMBL/GenBank/DDBJ whole genome shotgun (WGS) entry which is preliminary data.</text>
</comment>
<feature type="domain" description="Glycosyl transferase family 28 C-terminal" evidence="6">
    <location>
        <begin position="306"/>
        <end position="435"/>
    </location>
</feature>
<dbReference type="InterPro" id="IPR050519">
    <property type="entry name" value="Glycosyltransf_28_UgtP"/>
</dbReference>
<dbReference type="SUPFAM" id="SSF53756">
    <property type="entry name" value="UDP-Glycosyltransferase/glycogen phosphorylase"/>
    <property type="match status" value="1"/>
</dbReference>
<evidence type="ECO:0000256" key="2">
    <source>
        <dbReference type="ARBA" id="ARBA00006962"/>
    </source>
</evidence>
<name>A0A4V5KK19_9ACTN</name>
<evidence type="ECO:0000256" key="4">
    <source>
        <dbReference type="ARBA" id="ARBA00022679"/>
    </source>
</evidence>
<evidence type="ECO:0000256" key="3">
    <source>
        <dbReference type="ARBA" id="ARBA00022676"/>
    </source>
</evidence>
<proteinExistence type="inferred from homology"/>
<dbReference type="Proteomes" id="UP000309454">
    <property type="component" value="Unassembled WGS sequence"/>
</dbReference>